<dbReference type="AlphaFoldDB" id="A0A1B6DDM2"/>
<gene>
    <name evidence="2" type="ORF">g.45872</name>
</gene>
<dbReference type="PANTHER" id="PTHR46599">
    <property type="entry name" value="PIGGYBAC TRANSPOSABLE ELEMENT-DERIVED PROTEIN 4"/>
    <property type="match status" value="1"/>
</dbReference>
<proteinExistence type="predicted"/>
<evidence type="ECO:0000313" key="2">
    <source>
        <dbReference type="EMBL" id="JAS23788.1"/>
    </source>
</evidence>
<dbReference type="Pfam" id="PF13843">
    <property type="entry name" value="DDE_Tnp_1_7"/>
    <property type="match status" value="1"/>
</dbReference>
<evidence type="ECO:0000259" key="1">
    <source>
        <dbReference type="Pfam" id="PF13843"/>
    </source>
</evidence>
<protein>
    <recommendedName>
        <fullName evidence="1">PiggyBac transposable element-derived protein domain-containing protein</fullName>
    </recommendedName>
</protein>
<feature type="domain" description="PiggyBac transposable element-derived protein" evidence="1">
    <location>
        <begin position="42"/>
        <end position="117"/>
    </location>
</feature>
<name>A0A1B6DDM2_9HEMI</name>
<feature type="non-terminal residue" evidence="2">
    <location>
        <position position="122"/>
    </location>
</feature>
<dbReference type="PANTHER" id="PTHR46599:SF3">
    <property type="entry name" value="PIGGYBAC TRANSPOSABLE ELEMENT-DERIVED PROTEIN 4"/>
    <property type="match status" value="1"/>
</dbReference>
<dbReference type="EMBL" id="GEDC01013510">
    <property type="protein sequence ID" value="JAS23788.1"/>
    <property type="molecule type" value="Transcribed_RNA"/>
</dbReference>
<accession>A0A1B6DDM2</accession>
<feature type="non-terminal residue" evidence="2">
    <location>
        <position position="1"/>
    </location>
</feature>
<reference evidence="2" key="1">
    <citation type="submission" date="2015-12" db="EMBL/GenBank/DDBJ databases">
        <title>De novo transcriptome assembly of four potential Pierce s Disease insect vectors from Arizona vineyards.</title>
        <authorList>
            <person name="Tassone E.E."/>
        </authorList>
    </citation>
    <scope>NUCLEOTIDE SEQUENCE</scope>
</reference>
<sequence>GLPRNNVWVKVYPPEAPRFDVKDKFEVRNPGPTNMPPRNSLPLKYLYLFLTDYIWNLMVKETNLYATNELIIKTSNGTLTLNSRIRKWVNVTVKEVKKYIAVVINMGLNYKKNYKHYRATST</sequence>
<organism evidence="2">
    <name type="scientific">Clastoptera arizonana</name>
    <name type="common">Arizona spittle bug</name>
    <dbReference type="NCBI Taxonomy" id="38151"/>
    <lineage>
        <taxon>Eukaryota</taxon>
        <taxon>Metazoa</taxon>
        <taxon>Ecdysozoa</taxon>
        <taxon>Arthropoda</taxon>
        <taxon>Hexapoda</taxon>
        <taxon>Insecta</taxon>
        <taxon>Pterygota</taxon>
        <taxon>Neoptera</taxon>
        <taxon>Paraneoptera</taxon>
        <taxon>Hemiptera</taxon>
        <taxon>Auchenorrhyncha</taxon>
        <taxon>Cercopoidea</taxon>
        <taxon>Clastopteridae</taxon>
        <taxon>Clastoptera</taxon>
    </lineage>
</organism>
<dbReference type="InterPro" id="IPR029526">
    <property type="entry name" value="PGBD"/>
</dbReference>